<comment type="similarity">
    <text evidence="1">Belongs to the UPF0301 (AlgH) family.</text>
</comment>
<dbReference type="PANTHER" id="PTHR30327">
    <property type="entry name" value="UNCHARACTERIZED PROTEIN YQGE"/>
    <property type="match status" value="1"/>
</dbReference>
<accession>A0A2U3QGQ3</accession>
<dbReference type="Proteomes" id="UP000245125">
    <property type="component" value="Unassembled WGS sequence"/>
</dbReference>
<dbReference type="InterPro" id="IPR003774">
    <property type="entry name" value="AlgH-like"/>
</dbReference>
<sequence>MTNSNRYFSILLFAFFLLYALVAAGGDTSEKIICEGAVAQERAIPSYHFAERAGYLSLQAHGSPVFLGNSQLNARLSKGKFLVASRKIRDPRFMETVIFLVQHDSNGAAGLIINRPTTVGLSEVLPEIKKQDGREHLAYIGGPVSMNQISLLIHSKEKIEGSEQILDDVYLSSSKSTLERLIKNAPKKTRFNAYAGYAGWIAGQLEHEVSRGDWHVMQADAAAAIFDQSPLAIWPDLIQKTETIRI</sequence>
<keyword evidence="3" id="KW-1185">Reference proteome</keyword>
<gene>
    <name evidence="2" type="ORF">NBG4_260015</name>
</gene>
<dbReference type="GO" id="GO:0005829">
    <property type="term" value="C:cytosol"/>
    <property type="evidence" value="ECO:0007669"/>
    <property type="project" value="TreeGrafter"/>
</dbReference>
<organism evidence="2 3">
    <name type="scientific">Candidatus Sulfobium mesophilum</name>
    <dbReference type="NCBI Taxonomy" id="2016548"/>
    <lineage>
        <taxon>Bacteria</taxon>
        <taxon>Pseudomonadati</taxon>
        <taxon>Nitrospirota</taxon>
        <taxon>Nitrospiria</taxon>
        <taxon>Nitrospirales</taxon>
        <taxon>Nitrospiraceae</taxon>
        <taxon>Candidatus Sulfobium</taxon>
    </lineage>
</organism>
<evidence type="ECO:0000313" key="3">
    <source>
        <dbReference type="Proteomes" id="UP000245125"/>
    </source>
</evidence>
<dbReference type="OrthoDB" id="9807486at2"/>
<evidence type="ECO:0000256" key="1">
    <source>
        <dbReference type="ARBA" id="ARBA00009600"/>
    </source>
</evidence>
<protein>
    <submittedName>
        <fullName evidence="2">Uncharacterized protein</fullName>
    </submittedName>
</protein>
<dbReference type="Gene3D" id="3.40.1740.10">
    <property type="entry name" value="VC0467-like"/>
    <property type="match status" value="1"/>
</dbReference>
<reference evidence="3" key="1">
    <citation type="submission" date="2018-03" db="EMBL/GenBank/DDBJ databases">
        <authorList>
            <person name="Zecchin S."/>
        </authorList>
    </citation>
    <scope>NUCLEOTIDE SEQUENCE [LARGE SCALE GENOMIC DNA]</scope>
</reference>
<name>A0A2U3QGQ3_9BACT</name>
<dbReference type="PANTHER" id="PTHR30327:SF1">
    <property type="entry name" value="UPF0301 PROTEIN YQGE"/>
    <property type="match status" value="1"/>
</dbReference>
<dbReference type="SUPFAM" id="SSF143456">
    <property type="entry name" value="VC0467-like"/>
    <property type="match status" value="1"/>
</dbReference>
<evidence type="ECO:0000313" key="2">
    <source>
        <dbReference type="EMBL" id="SPQ00520.1"/>
    </source>
</evidence>
<proteinExistence type="inferred from homology"/>
<dbReference type="Pfam" id="PF02622">
    <property type="entry name" value="DUF179"/>
    <property type="match status" value="1"/>
</dbReference>
<dbReference type="EMBL" id="OUUY01000071">
    <property type="protein sequence ID" value="SPQ00520.1"/>
    <property type="molecule type" value="Genomic_DNA"/>
</dbReference>
<dbReference type="AlphaFoldDB" id="A0A2U3QGQ3"/>